<dbReference type="Proteomes" id="UP000265520">
    <property type="component" value="Unassembled WGS sequence"/>
</dbReference>
<feature type="non-terminal residue" evidence="1">
    <location>
        <position position="31"/>
    </location>
</feature>
<reference evidence="1 2" key="1">
    <citation type="journal article" date="2018" name="Front. Plant Sci.">
        <title>Red Clover (Trifolium pratense) and Zigzag Clover (T. medium) - A Picture of Genomic Similarities and Differences.</title>
        <authorList>
            <person name="Dluhosova J."/>
            <person name="Istvanek J."/>
            <person name="Nedelnik J."/>
            <person name="Repkova J."/>
        </authorList>
    </citation>
    <scope>NUCLEOTIDE SEQUENCE [LARGE SCALE GENOMIC DNA]</scope>
    <source>
        <strain evidence="2">cv. 10/8</strain>
        <tissue evidence="1">Leaf</tissue>
    </source>
</reference>
<comment type="caution">
    <text evidence="1">The sequence shown here is derived from an EMBL/GenBank/DDBJ whole genome shotgun (WGS) entry which is preliminary data.</text>
</comment>
<accession>A0A392RRB5</accession>
<name>A0A392RRB5_9FABA</name>
<proteinExistence type="predicted"/>
<sequence>MYAPVVDGGQQRGVCTCRRSAAQVNTDTRKK</sequence>
<evidence type="ECO:0000313" key="2">
    <source>
        <dbReference type="Proteomes" id="UP000265520"/>
    </source>
</evidence>
<organism evidence="1 2">
    <name type="scientific">Trifolium medium</name>
    <dbReference type="NCBI Taxonomy" id="97028"/>
    <lineage>
        <taxon>Eukaryota</taxon>
        <taxon>Viridiplantae</taxon>
        <taxon>Streptophyta</taxon>
        <taxon>Embryophyta</taxon>
        <taxon>Tracheophyta</taxon>
        <taxon>Spermatophyta</taxon>
        <taxon>Magnoliopsida</taxon>
        <taxon>eudicotyledons</taxon>
        <taxon>Gunneridae</taxon>
        <taxon>Pentapetalae</taxon>
        <taxon>rosids</taxon>
        <taxon>fabids</taxon>
        <taxon>Fabales</taxon>
        <taxon>Fabaceae</taxon>
        <taxon>Papilionoideae</taxon>
        <taxon>50 kb inversion clade</taxon>
        <taxon>NPAAA clade</taxon>
        <taxon>Hologalegina</taxon>
        <taxon>IRL clade</taxon>
        <taxon>Trifolieae</taxon>
        <taxon>Trifolium</taxon>
    </lineage>
</organism>
<evidence type="ECO:0000313" key="1">
    <source>
        <dbReference type="EMBL" id="MCI38125.1"/>
    </source>
</evidence>
<protein>
    <submittedName>
        <fullName evidence="1">Uncharacterized protein</fullName>
    </submittedName>
</protein>
<dbReference type="EMBL" id="LXQA010252263">
    <property type="protein sequence ID" value="MCI38125.1"/>
    <property type="molecule type" value="Genomic_DNA"/>
</dbReference>
<keyword evidence="2" id="KW-1185">Reference proteome</keyword>
<dbReference type="AlphaFoldDB" id="A0A392RRB5"/>